<comment type="caution">
    <text evidence="7">The sequence shown here is derived from an EMBL/GenBank/DDBJ whole genome shotgun (WGS) entry which is preliminary data.</text>
</comment>
<keyword evidence="1" id="KW-0479">Metal-binding</keyword>
<name>A0A0K9NPS2_ZOSMR</name>
<feature type="compositionally biased region" description="Basic and acidic residues" evidence="5">
    <location>
        <begin position="740"/>
        <end position="753"/>
    </location>
</feature>
<dbReference type="SUPFAM" id="SSF57850">
    <property type="entry name" value="RING/U-box"/>
    <property type="match status" value="1"/>
</dbReference>
<dbReference type="EMBL" id="LFYR01001978">
    <property type="protein sequence ID" value="KMZ58077.1"/>
    <property type="molecule type" value="Genomic_DNA"/>
</dbReference>
<feature type="compositionally biased region" description="Polar residues" evidence="5">
    <location>
        <begin position="599"/>
        <end position="610"/>
    </location>
</feature>
<keyword evidence="2 4" id="KW-0863">Zinc-finger</keyword>
<feature type="compositionally biased region" description="Polar residues" evidence="5">
    <location>
        <begin position="525"/>
        <end position="557"/>
    </location>
</feature>
<feature type="compositionally biased region" description="Low complexity" evidence="5">
    <location>
        <begin position="611"/>
        <end position="621"/>
    </location>
</feature>
<evidence type="ECO:0000256" key="2">
    <source>
        <dbReference type="ARBA" id="ARBA00022771"/>
    </source>
</evidence>
<feature type="compositionally biased region" description="Basic and acidic residues" evidence="5">
    <location>
        <begin position="704"/>
        <end position="733"/>
    </location>
</feature>
<dbReference type="PANTHER" id="PTHR37393:SF1">
    <property type="entry name" value="AT-RICH INTERACTIVE DOMAIN-CONTAINING PROTEIN 1A-LIKE"/>
    <property type="match status" value="1"/>
</dbReference>
<reference evidence="8" key="1">
    <citation type="journal article" date="2016" name="Nature">
        <title>The genome of the seagrass Zostera marina reveals angiosperm adaptation to the sea.</title>
        <authorList>
            <person name="Olsen J.L."/>
            <person name="Rouze P."/>
            <person name="Verhelst B."/>
            <person name="Lin Y.-C."/>
            <person name="Bayer T."/>
            <person name="Collen J."/>
            <person name="Dattolo E."/>
            <person name="De Paoli E."/>
            <person name="Dittami S."/>
            <person name="Maumus F."/>
            <person name="Michel G."/>
            <person name="Kersting A."/>
            <person name="Lauritano C."/>
            <person name="Lohaus R."/>
            <person name="Toepel M."/>
            <person name="Tonon T."/>
            <person name="Vanneste K."/>
            <person name="Amirebrahimi M."/>
            <person name="Brakel J."/>
            <person name="Bostroem C."/>
            <person name="Chovatia M."/>
            <person name="Grimwood J."/>
            <person name="Jenkins J.W."/>
            <person name="Jueterbock A."/>
            <person name="Mraz A."/>
            <person name="Stam W.T."/>
            <person name="Tice H."/>
            <person name="Bornberg-Bauer E."/>
            <person name="Green P.J."/>
            <person name="Pearson G.A."/>
            <person name="Procaccini G."/>
            <person name="Duarte C.M."/>
            <person name="Schmutz J."/>
            <person name="Reusch T.B.H."/>
            <person name="Van de Peer Y."/>
        </authorList>
    </citation>
    <scope>NUCLEOTIDE SEQUENCE [LARGE SCALE GENOMIC DNA]</scope>
    <source>
        <strain evidence="8">cv. Finnish</strain>
    </source>
</reference>
<feature type="compositionally biased region" description="Polar residues" evidence="5">
    <location>
        <begin position="434"/>
        <end position="474"/>
    </location>
</feature>
<feature type="region of interest" description="Disordered" evidence="5">
    <location>
        <begin position="1022"/>
        <end position="1043"/>
    </location>
</feature>
<dbReference type="OMA" id="THLTMPP"/>
<feature type="region of interest" description="Disordered" evidence="5">
    <location>
        <begin position="525"/>
        <end position="765"/>
    </location>
</feature>
<keyword evidence="8" id="KW-1185">Reference proteome</keyword>
<feature type="domain" description="RING-type" evidence="6">
    <location>
        <begin position="20"/>
        <end position="59"/>
    </location>
</feature>
<evidence type="ECO:0000256" key="1">
    <source>
        <dbReference type="ARBA" id="ARBA00022723"/>
    </source>
</evidence>
<feature type="compositionally biased region" description="Polar residues" evidence="5">
    <location>
        <begin position="648"/>
        <end position="670"/>
    </location>
</feature>
<dbReference type="GO" id="GO:0008270">
    <property type="term" value="F:zinc ion binding"/>
    <property type="evidence" value="ECO:0007669"/>
    <property type="project" value="UniProtKB-KW"/>
</dbReference>
<proteinExistence type="predicted"/>
<evidence type="ECO:0000313" key="8">
    <source>
        <dbReference type="Proteomes" id="UP000036987"/>
    </source>
</evidence>
<protein>
    <recommendedName>
        <fullName evidence="6">RING-type domain-containing protein</fullName>
    </recommendedName>
</protein>
<feature type="compositionally biased region" description="Low complexity" evidence="5">
    <location>
        <begin position="407"/>
        <end position="426"/>
    </location>
</feature>
<dbReference type="PROSITE" id="PS50089">
    <property type="entry name" value="ZF_RING_2"/>
    <property type="match status" value="1"/>
</dbReference>
<organism evidence="7 8">
    <name type="scientific">Zostera marina</name>
    <name type="common">Eelgrass</name>
    <dbReference type="NCBI Taxonomy" id="29655"/>
    <lineage>
        <taxon>Eukaryota</taxon>
        <taxon>Viridiplantae</taxon>
        <taxon>Streptophyta</taxon>
        <taxon>Embryophyta</taxon>
        <taxon>Tracheophyta</taxon>
        <taxon>Spermatophyta</taxon>
        <taxon>Magnoliopsida</taxon>
        <taxon>Liliopsida</taxon>
        <taxon>Zosteraceae</taxon>
        <taxon>Zostera</taxon>
    </lineage>
</organism>
<evidence type="ECO:0000256" key="4">
    <source>
        <dbReference type="PROSITE-ProRule" id="PRU00175"/>
    </source>
</evidence>
<feature type="compositionally biased region" description="Polar residues" evidence="5">
    <location>
        <begin position="312"/>
        <end position="332"/>
    </location>
</feature>
<dbReference type="OrthoDB" id="9049620at2759"/>
<feature type="compositionally biased region" description="Low complexity" evidence="5">
    <location>
        <begin position="374"/>
        <end position="385"/>
    </location>
</feature>
<evidence type="ECO:0000313" key="7">
    <source>
        <dbReference type="EMBL" id="KMZ58077.1"/>
    </source>
</evidence>
<accession>A0A0K9NPS2</accession>
<evidence type="ECO:0000256" key="5">
    <source>
        <dbReference type="SAM" id="MobiDB-lite"/>
    </source>
</evidence>
<dbReference type="STRING" id="29655.A0A0K9NPS2"/>
<keyword evidence="3" id="KW-0862">Zinc</keyword>
<evidence type="ECO:0000259" key="6">
    <source>
        <dbReference type="PROSITE" id="PS50089"/>
    </source>
</evidence>
<feature type="region of interest" description="Disordered" evidence="5">
    <location>
        <begin position="271"/>
        <end position="492"/>
    </location>
</feature>
<sequence length="1298" mass="144499">MGFDNECIQNIQSLPGEYFCPVCRTLVYPSEALQAQCTHLYCKPCLAYVVATTRACPYDGYLVTDADSKPLLDTSNRPIVDAINKIQVHCLFHRSGCQWQGSFIECIAHCTDCNFGNSPVVCNRCGTQIIHRQVQDHAQICPGVQPQAQQADNTQTQTSVQANQVISQTSVQSTAVPSASMGSTASASIPAANSIHVSSSVVSTLPHTVPPSDQSSQQQQMQNQQYYQQYPLYLPQEQSQQQFPQSQIQTQQVHVIQGQQYPQPYIYPQHQAQQQLQTHTLPNVQQQSQSGPSPPQVLGHVSQIPQGAMPTHHTQPQIYVQSHQASQGQAQVLQIGHSHPQAQPYPQAQPQPQPQLQPQLHPQPQLQPQPHPQAPQHFPPTQVLHPLPPPNSQHQPPPAMQHPPPQSQHQTYPQQQQFLQPLQQQPHPLPQPQNYSQTQPQSQHPSIHTMSAHQSYLRPQTPQQMFPGVSQQNPMHAPAQQGLQNQSQHHLHVQGQFPPQHLPQMRPLQSNVPIQVQQTGVPLSLTVPHQNQPHALPQTYHNTSQPRPQQQGVSPHQTHVEMLPQHSSRPQGLMYTHHGPAHPQTQGIATRPLTGNPGAMQQQLPYTHTVSSSHMQHSSMSDKLGSATELRDESTPKIPKAGEAIDSSFVSNAIPESTSSKTQNPNCNLNSDDREETIAVKAKNGETTVEGKENKEGVFANVSMKEELDEKTMDQSPRREALESARGKGEEQSQKTQSPAEEKHKVSHEREVSQETASQEEQKSIPKLEIQNTSSLPLSHSLPNSNVPNDIISKVPPSDKLPAPFVTQHGLNQGRRLPAPPPNQLLPQGQHFPPNLTRPPFPENLPHPGHHPLAVSDPFKPPMRPPAGTFHPESQSGFNSSCRSGPVHFGIQKGYEHSGMASHELQPQGHIPPFQAGTSMPHMESLSRPPFLGPPHPGSFDASSGEGKFRTFPQERFKSFPMERRNFEDDLKQFLGPGNLNGEGRKFGNYMSESRSNERSSHLLGIDNARLNPDVDPRNLPAYVSDGPPAGGSSGSYFHPLGNGERQRLHALHDDNIGKKNEPGHTDIFGHAPDFGNHHMDSHPFRGSGRDFGGFPQSRYNMGIQGRFEDYPKRELLGFDERARFFNHPESRISNLPSPSQLPNHFMRSELSGRKPEFFPSHPRNNELFGSQTQLRRDEYTPNLYNRESIGGQQHFGEVEFSGNFSAHGSSIHGDTFDQSKKRKFDSIGWCRICKIDCETIEGLDLHSQTREHQKIAMDIVLNIKKGCVQKKKLSVKDNVKLDEVNKSNMVSNENSEL</sequence>
<dbReference type="Proteomes" id="UP000036987">
    <property type="component" value="Unassembled WGS sequence"/>
</dbReference>
<dbReference type="PANTHER" id="PTHR37393">
    <property type="entry name" value="AT-RICH INTERACTIVE DOMAIN-CONTAINING PROTEIN 1A-LIKE"/>
    <property type="match status" value="1"/>
</dbReference>
<feature type="compositionally biased region" description="Low complexity" evidence="5">
    <location>
        <begin position="210"/>
        <end position="222"/>
    </location>
</feature>
<dbReference type="InterPro" id="IPR013083">
    <property type="entry name" value="Znf_RING/FYVE/PHD"/>
</dbReference>
<evidence type="ECO:0000256" key="3">
    <source>
        <dbReference type="ARBA" id="ARBA00022833"/>
    </source>
</evidence>
<gene>
    <name evidence="7" type="ORF">ZOSMA_7G01080</name>
</gene>
<feature type="compositionally biased region" description="Pro residues" evidence="5">
    <location>
        <begin position="386"/>
        <end position="406"/>
    </location>
</feature>
<feature type="region of interest" description="Disordered" evidence="5">
    <location>
        <begin position="202"/>
        <end position="222"/>
    </location>
</feature>
<dbReference type="InterPro" id="IPR017907">
    <property type="entry name" value="Znf_RING_CS"/>
</dbReference>
<dbReference type="PROSITE" id="PS00518">
    <property type="entry name" value="ZF_RING_1"/>
    <property type="match status" value="1"/>
</dbReference>
<dbReference type="InterPro" id="IPR001841">
    <property type="entry name" value="Znf_RING"/>
</dbReference>
<dbReference type="Gene3D" id="3.30.40.10">
    <property type="entry name" value="Zinc/RING finger domain, C3HC4 (zinc finger)"/>
    <property type="match status" value="1"/>
</dbReference>